<sequence length="205" mass="22155">MTIGLGTGSTAYWTIQKIGERVKAGLDIRAVATSVASETLARELNIPIVPFPEITHIDLDIDGADEVDDHLQLTKGGGGALLREKIIATASRRMIVVIDAAKKVPVLGRFPLPVEVVPFGWELTFRRLAALELNPALREKDGQPYITDNGNYILDCHCGSIPRPEALHTTLNLIPGVVENGLFIDIADTVIIGQEDGSTAVLRRS</sequence>
<reference evidence="4" key="1">
    <citation type="journal article" date="2019" name="Int. J. Syst. Evol. Microbiol.">
        <title>The Global Catalogue of Microorganisms (GCM) 10K type strain sequencing project: providing services to taxonomists for standard genome sequencing and annotation.</title>
        <authorList>
            <consortium name="The Broad Institute Genomics Platform"/>
            <consortium name="The Broad Institute Genome Sequencing Center for Infectious Disease"/>
            <person name="Wu L."/>
            <person name="Ma J."/>
        </authorList>
    </citation>
    <scope>NUCLEOTIDE SEQUENCE [LARGE SCALE GENOMIC DNA]</scope>
    <source>
        <strain evidence="4">JCM 17664</strain>
    </source>
</reference>
<dbReference type="NCBIfam" id="NF001924">
    <property type="entry name" value="PRK00702.1"/>
    <property type="match status" value="1"/>
</dbReference>
<feature type="binding site" evidence="2">
    <location>
        <begin position="75"/>
        <end position="78"/>
    </location>
    <ligand>
        <name>substrate</name>
    </ligand>
</feature>
<dbReference type="NCBIfam" id="TIGR00021">
    <property type="entry name" value="rpiA"/>
    <property type="match status" value="1"/>
</dbReference>
<dbReference type="PANTHER" id="PTHR11934:SF0">
    <property type="entry name" value="RIBOSE-5-PHOSPHATE ISOMERASE"/>
    <property type="match status" value="1"/>
</dbReference>
<dbReference type="SUPFAM" id="SSF100950">
    <property type="entry name" value="NagB/RpiA/CoA transferase-like"/>
    <property type="match status" value="1"/>
</dbReference>
<dbReference type="Gene3D" id="3.40.50.1360">
    <property type="match status" value="1"/>
</dbReference>
<dbReference type="EC" id="5.3.1.6" evidence="2"/>
<dbReference type="HAMAP" id="MF_00170">
    <property type="entry name" value="Rib_5P_isom_A"/>
    <property type="match status" value="1"/>
</dbReference>
<feature type="active site" description="Proton acceptor" evidence="2">
    <location>
        <position position="84"/>
    </location>
</feature>
<comment type="caution">
    <text evidence="3">The sequence shown here is derived from an EMBL/GenBank/DDBJ whole genome shotgun (WGS) entry which is preliminary data.</text>
</comment>
<comment type="subunit">
    <text evidence="2">Homodimer.</text>
</comment>
<dbReference type="EMBL" id="BAABFN010000009">
    <property type="protein sequence ID" value="GAA4316457.1"/>
    <property type="molecule type" value="Genomic_DNA"/>
</dbReference>
<proteinExistence type="inferred from homology"/>
<feature type="binding site" evidence="2">
    <location>
        <begin position="7"/>
        <end position="10"/>
    </location>
    <ligand>
        <name>substrate</name>
    </ligand>
</feature>
<dbReference type="Gene3D" id="3.30.70.260">
    <property type="match status" value="1"/>
</dbReference>
<gene>
    <name evidence="2 3" type="primary">rpiA</name>
    <name evidence="3" type="ORF">GCM10023143_28340</name>
</gene>
<name>A0ABP8G3C1_9BACT</name>
<feature type="binding site" evidence="2">
    <location>
        <begin position="62"/>
        <end position="65"/>
    </location>
    <ligand>
        <name>substrate</name>
    </ligand>
</feature>
<protein>
    <recommendedName>
        <fullName evidence="2">Ribose-5-phosphate isomerase A</fullName>
        <ecNumber evidence="2">5.3.1.6</ecNumber>
    </recommendedName>
    <alternativeName>
        <fullName evidence="2">Phosphoriboisomerase A</fullName>
        <shortName evidence="2">PRI</shortName>
    </alternativeName>
</protein>
<evidence type="ECO:0000256" key="1">
    <source>
        <dbReference type="ARBA" id="ARBA00023235"/>
    </source>
</evidence>
<dbReference type="PANTHER" id="PTHR11934">
    <property type="entry name" value="RIBOSE-5-PHOSPHATE ISOMERASE"/>
    <property type="match status" value="1"/>
</dbReference>
<dbReference type="CDD" id="cd01398">
    <property type="entry name" value="RPI_A"/>
    <property type="match status" value="1"/>
</dbReference>
<evidence type="ECO:0000256" key="2">
    <source>
        <dbReference type="HAMAP-Rule" id="MF_00170"/>
    </source>
</evidence>
<dbReference type="InterPro" id="IPR020672">
    <property type="entry name" value="Ribose5P_isomerase_typA_subgr"/>
</dbReference>
<dbReference type="Proteomes" id="UP001501207">
    <property type="component" value="Unassembled WGS sequence"/>
</dbReference>
<feature type="binding site" evidence="2">
    <location>
        <position position="102"/>
    </location>
    <ligand>
        <name>substrate</name>
    </ligand>
</feature>
<dbReference type="Pfam" id="PF06026">
    <property type="entry name" value="Rib_5-P_isom_A"/>
    <property type="match status" value="1"/>
</dbReference>
<comment type="function">
    <text evidence="2">Catalyzes the reversible conversion of ribose-5-phosphate to ribulose 5-phosphate.</text>
</comment>
<organism evidence="3 4">
    <name type="scientific">Compostibacter hankyongensis</name>
    <dbReference type="NCBI Taxonomy" id="1007089"/>
    <lineage>
        <taxon>Bacteria</taxon>
        <taxon>Pseudomonadati</taxon>
        <taxon>Bacteroidota</taxon>
        <taxon>Chitinophagia</taxon>
        <taxon>Chitinophagales</taxon>
        <taxon>Chitinophagaceae</taxon>
        <taxon>Compostibacter</taxon>
    </lineage>
</organism>
<dbReference type="InterPro" id="IPR004788">
    <property type="entry name" value="Ribose5P_isomerase_type_A"/>
</dbReference>
<comment type="catalytic activity">
    <reaction evidence="2">
        <text>aldehydo-D-ribose 5-phosphate = D-ribulose 5-phosphate</text>
        <dbReference type="Rhea" id="RHEA:14657"/>
        <dbReference type="ChEBI" id="CHEBI:58121"/>
        <dbReference type="ChEBI" id="CHEBI:58273"/>
        <dbReference type="EC" id="5.3.1.6"/>
    </reaction>
</comment>
<comment type="similarity">
    <text evidence="2">Belongs to the ribose 5-phosphate isomerase family.</text>
</comment>
<keyword evidence="1 2" id="KW-0413">Isomerase</keyword>
<evidence type="ECO:0000313" key="4">
    <source>
        <dbReference type="Proteomes" id="UP001501207"/>
    </source>
</evidence>
<accession>A0ABP8G3C1</accession>
<keyword evidence="4" id="KW-1185">Reference proteome</keyword>
<dbReference type="InterPro" id="IPR037171">
    <property type="entry name" value="NagB/RpiA_transferase-like"/>
</dbReference>
<dbReference type="SUPFAM" id="SSF75445">
    <property type="entry name" value="D-ribose-5-phosphate isomerase (RpiA), lid domain"/>
    <property type="match status" value="1"/>
</dbReference>
<comment type="pathway">
    <text evidence="2">Carbohydrate degradation; pentose phosphate pathway; D-ribose 5-phosphate from D-ribulose 5-phosphate (non-oxidative stage): step 1/1.</text>
</comment>
<evidence type="ECO:0000313" key="3">
    <source>
        <dbReference type="EMBL" id="GAA4316457.1"/>
    </source>
</evidence>
<dbReference type="GO" id="GO:0016853">
    <property type="term" value="F:isomerase activity"/>
    <property type="evidence" value="ECO:0007669"/>
    <property type="project" value="UniProtKB-KW"/>
</dbReference>